<reference evidence="2 3" key="1">
    <citation type="submission" date="2018-11" db="EMBL/GenBank/DDBJ databases">
        <title>Genome sequence of Apiotrichum porosum DSM 27194.</title>
        <authorList>
            <person name="Aliyu H."/>
            <person name="Gorte O."/>
            <person name="Ochsenreither K."/>
        </authorList>
    </citation>
    <scope>NUCLEOTIDE SEQUENCE [LARGE SCALE GENOMIC DNA]</scope>
    <source>
        <strain evidence="2 3">DSM 27194</strain>
    </source>
</reference>
<dbReference type="InterPro" id="IPR018811">
    <property type="entry name" value="MRX11"/>
</dbReference>
<organism evidence="2 3">
    <name type="scientific">Apiotrichum porosum</name>
    <dbReference type="NCBI Taxonomy" id="105984"/>
    <lineage>
        <taxon>Eukaryota</taxon>
        <taxon>Fungi</taxon>
        <taxon>Dikarya</taxon>
        <taxon>Basidiomycota</taxon>
        <taxon>Agaricomycotina</taxon>
        <taxon>Tremellomycetes</taxon>
        <taxon>Trichosporonales</taxon>
        <taxon>Trichosporonaceae</taxon>
        <taxon>Apiotrichum</taxon>
    </lineage>
</organism>
<dbReference type="EMBL" id="RSCE01000010">
    <property type="protein sequence ID" value="RSH79379.1"/>
    <property type="molecule type" value="Genomic_DNA"/>
</dbReference>
<dbReference type="PANTHER" id="PTHR28002">
    <property type="entry name" value="MIOREX COMPLEX COMPONENT 11"/>
    <property type="match status" value="1"/>
</dbReference>
<evidence type="ECO:0000313" key="3">
    <source>
        <dbReference type="Proteomes" id="UP000279236"/>
    </source>
</evidence>
<comment type="caution">
    <text evidence="2">The sequence shown here is derived from an EMBL/GenBank/DDBJ whole genome shotgun (WGS) entry which is preliminary data.</text>
</comment>
<evidence type="ECO:0000313" key="2">
    <source>
        <dbReference type="EMBL" id="RSH79379.1"/>
    </source>
</evidence>
<sequence length="271" mass="27662">MPLFRAVVAPGSAIRLHVQRTGLAPSLVARYATGSRESSTGSTLASSSSSTSSSSTPSVPAGNATNPAAPATAPLPPTPRLGRLERYAPSLAALSTRTGVPLPSLVLSFLVLHELTAVLPVVGFYYLLHWLGAGAGVVAWLAGIGSSSSESGSDAAVTADDMAAMERAVTRADSAGDGWAHTVHEWYDEGAARVEKVGRRYGILGFEKGSKVGDPAAGGGAAGAVADAVGAYVLVKALLPARIGISVAAAPAFARFALNPIQRAFSRFKRR</sequence>
<keyword evidence="3" id="KW-1185">Reference proteome</keyword>
<dbReference type="OrthoDB" id="5580261at2759"/>
<dbReference type="RefSeq" id="XP_028474526.1">
    <property type="nucleotide sequence ID" value="XM_028617219.1"/>
</dbReference>
<feature type="compositionally biased region" description="Low complexity" evidence="1">
    <location>
        <begin position="37"/>
        <end position="72"/>
    </location>
</feature>
<dbReference type="Proteomes" id="UP000279236">
    <property type="component" value="Unassembled WGS sequence"/>
</dbReference>
<proteinExistence type="predicted"/>
<protein>
    <submittedName>
        <fullName evidence="2">Uncharacterized protein</fullName>
    </submittedName>
</protein>
<gene>
    <name evidence="2" type="ORF">EHS24_001421</name>
</gene>
<evidence type="ECO:0000256" key="1">
    <source>
        <dbReference type="SAM" id="MobiDB-lite"/>
    </source>
</evidence>
<name>A0A427XKF7_9TREE</name>
<dbReference type="STRING" id="105984.A0A427XKF7"/>
<dbReference type="PANTHER" id="PTHR28002:SF1">
    <property type="entry name" value="MIOREX COMPLEX COMPONENT 11"/>
    <property type="match status" value="1"/>
</dbReference>
<dbReference type="GeneID" id="39585964"/>
<accession>A0A427XKF7</accession>
<dbReference type="AlphaFoldDB" id="A0A427XKF7"/>
<dbReference type="GO" id="GO:0005739">
    <property type="term" value="C:mitochondrion"/>
    <property type="evidence" value="ECO:0007669"/>
    <property type="project" value="TreeGrafter"/>
</dbReference>
<dbReference type="Pfam" id="PF10306">
    <property type="entry name" value="FLILHELTA"/>
    <property type="match status" value="1"/>
</dbReference>
<feature type="region of interest" description="Disordered" evidence="1">
    <location>
        <begin position="37"/>
        <end position="80"/>
    </location>
</feature>